<dbReference type="PROSITE" id="PS50977">
    <property type="entry name" value="HTH_TETR_2"/>
    <property type="match status" value="1"/>
</dbReference>
<feature type="DNA-binding region" description="H-T-H motif" evidence="2">
    <location>
        <begin position="29"/>
        <end position="48"/>
    </location>
</feature>
<dbReference type="GO" id="GO:0003677">
    <property type="term" value="F:DNA binding"/>
    <property type="evidence" value="ECO:0007669"/>
    <property type="project" value="UniProtKB-UniRule"/>
</dbReference>
<dbReference type="EMBL" id="OBDY01000007">
    <property type="protein sequence ID" value="SNY44708.1"/>
    <property type="molecule type" value="Genomic_DNA"/>
</dbReference>
<dbReference type="Pfam" id="PF00440">
    <property type="entry name" value="TetR_N"/>
    <property type="match status" value="1"/>
</dbReference>
<gene>
    <name evidence="4" type="ORF">SAMN05421748_107110</name>
</gene>
<keyword evidence="1 2" id="KW-0238">DNA-binding</keyword>
<reference evidence="5" key="1">
    <citation type="submission" date="2017-09" db="EMBL/GenBank/DDBJ databases">
        <authorList>
            <person name="Varghese N."/>
            <person name="Submissions S."/>
        </authorList>
    </citation>
    <scope>NUCLEOTIDE SEQUENCE [LARGE SCALE GENOMIC DNA]</scope>
    <source>
        <strain evidence="5">CGMCC 4.6857</strain>
    </source>
</reference>
<dbReference type="OrthoDB" id="3193022at2"/>
<proteinExistence type="predicted"/>
<name>A0A285I9R2_9ACTN</name>
<dbReference type="SUPFAM" id="SSF46689">
    <property type="entry name" value="Homeodomain-like"/>
    <property type="match status" value="1"/>
</dbReference>
<evidence type="ECO:0000256" key="2">
    <source>
        <dbReference type="PROSITE-ProRule" id="PRU00335"/>
    </source>
</evidence>
<accession>A0A285I9R2</accession>
<keyword evidence="5" id="KW-1185">Reference proteome</keyword>
<evidence type="ECO:0000256" key="1">
    <source>
        <dbReference type="ARBA" id="ARBA00023125"/>
    </source>
</evidence>
<dbReference type="InterPro" id="IPR001647">
    <property type="entry name" value="HTH_TetR"/>
</dbReference>
<sequence>MDPRFRRSREALRAAVYRLAGQRPITEVTVTELCHEAGVTRDTFYRHAASPVELLAAVLREELESIAASHPDLAGGLHADSGMRAGVHSLCAHVAEHAAVYRNAARPHLLPPLRENLEVVVRESLEAHARAYPEILPPGTDSPDDIRVLAAYAASGTAGAVEAWLPTDPLDVARGERLIIAASPAFWHGPDTTPR</sequence>
<feature type="domain" description="HTH tetR-type" evidence="3">
    <location>
        <begin position="6"/>
        <end position="66"/>
    </location>
</feature>
<dbReference type="AlphaFoldDB" id="A0A285I9R2"/>
<protein>
    <submittedName>
        <fullName evidence="4">DNA-binding transcriptional regulator, AcrR family</fullName>
    </submittedName>
</protein>
<organism evidence="4 5">
    <name type="scientific">Paractinoplanes atraurantiacus</name>
    <dbReference type="NCBI Taxonomy" id="1036182"/>
    <lineage>
        <taxon>Bacteria</taxon>
        <taxon>Bacillati</taxon>
        <taxon>Actinomycetota</taxon>
        <taxon>Actinomycetes</taxon>
        <taxon>Micromonosporales</taxon>
        <taxon>Micromonosporaceae</taxon>
        <taxon>Paractinoplanes</taxon>
    </lineage>
</organism>
<dbReference type="RefSeq" id="WP_097321301.1">
    <property type="nucleotide sequence ID" value="NZ_OBDY01000007.1"/>
</dbReference>
<dbReference type="InterPro" id="IPR009057">
    <property type="entry name" value="Homeodomain-like_sf"/>
</dbReference>
<evidence type="ECO:0000313" key="4">
    <source>
        <dbReference type="EMBL" id="SNY44708.1"/>
    </source>
</evidence>
<dbReference type="Proteomes" id="UP000219612">
    <property type="component" value="Unassembled WGS sequence"/>
</dbReference>
<evidence type="ECO:0000259" key="3">
    <source>
        <dbReference type="PROSITE" id="PS50977"/>
    </source>
</evidence>
<evidence type="ECO:0000313" key="5">
    <source>
        <dbReference type="Proteomes" id="UP000219612"/>
    </source>
</evidence>
<dbReference type="Gene3D" id="1.10.357.10">
    <property type="entry name" value="Tetracycline Repressor, domain 2"/>
    <property type="match status" value="1"/>
</dbReference>